<feature type="domain" description="Metallo-beta-lactamase" evidence="1">
    <location>
        <begin position="34"/>
        <end position="228"/>
    </location>
</feature>
<dbReference type="Gene3D" id="3.60.15.10">
    <property type="entry name" value="Ribonuclease Z/Hydroxyacylglutathione hydrolase-like"/>
    <property type="match status" value="1"/>
</dbReference>
<dbReference type="InterPro" id="IPR052159">
    <property type="entry name" value="Competence_DNA_uptake"/>
</dbReference>
<dbReference type="InterPro" id="IPR001279">
    <property type="entry name" value="Metallo-B-lactamas"/>
</dbReference>
<name>A0A031WH73_CLODI</name>
<dbReference type="InterPro" id="IPR035681">
    <property type="entry name" value="ComA-like_MBL"/>
</dbReference>
<dbReference type="PANTHER" id="PTHR30619:SF1">
    <property type="entry name" value="RECOMBINATION PROTEIN 2"/>
    <property type="match status" value="1"/>
</dbReference>
<dbReference type="InterPro" id="IPR036866">
    <property type="entry name" value="RibonucZ/Hydroxyglut_hydro"/>
</dbReference>
<dbReference type="PROSITE" id="PS51257">
    <property type="entry name" value="PROKAR_LIPOPROTEIN"/>
    <property type="match status" value="1"/>
</dbReference>
<dbReference type="GeneID" id="66354876"/>
<organism evidence="2">
    <name type="scientific">Clostridioides difficile</name>
    <name type="common">Peptoclostridium difficile</name>
    <dbReference type="NCBI Taxonomy" id="1496"/>
    <lineage>
        <taxon>Bacteria</taxon>
        <taxon>Bacillati</taxon>
        <taxon>Bacillota</taxon>
        <taxon>Clostridia</taxon>
        <taxon>Peptostreptococcales</taxon>
        <taxon>Peptostreptococcaceae</taxon>
        <taxon>Clostridioides</taxon>
    </lineage>
</organism>
<sequence>MRNKIFLSILIIISLLIGCDKKSLLSIHMIDVGQGDSILVQTPTNKNILIDGGDEDSENIIISYLRQKRIKTIDIIIATHPDSDHIGSLDNIIKKFNVNSIYMPEQSTDSEAYQNLINSCTDKNLSIQHLYKNDVLNIDNNINIYVLSPSYIQEESNLNSIVFKLTFNDNSFLFMGDAEEENEKEILHSFKLNNINFIKIGHHGSNSSSSLEFIKKISPDIAAISCGYKNQYGHPHREVINNLKQNHVSIYRTDRIGDIVFYSDGEIIFTKYNYEIDT</sequence>
<dbReference type="Pfam" id="PF00753">
    <property type="entry name" value="Lactamase_B"/>
    <property type="match status" value="1"/>
</dbReference>
<dbReference type="SMART" id="SM00849">
    <property type="entry name" value="Lactamase_B"/>
    <property type="match status" value="1"/>
</dbReference>
<reference evidence="2" key="1">
    <citation type="submission" date="2014-07" db="EMBL/GenBank/DDBJ databases">
        <authorList>
            <person name="Monot Marc"/>
        </authorList>
    </citation>
    <scope>NUCLEOTIDE SEQUENCE</scope>
    <source>
        <strain evidence="3">7032994</strain>
    </source>
</reference>
<dbReference type="AlphaFoldDB" id="A0A031WH73"/>
<protein>
    <submittedName>
        <fullName evidence="2">Putative DNA uptake transporter</fullName>
    </submittedName>
</protein>
<evidence type="ECO:0000313" key="2">
    <source>
        <dbReference type="EMBL" id="CDS85328.1"/>
    </source>
</evidence>
<gene>
    <name evidence="2" type="ORF">BN1096_520224</name>
    <name evidence="3" type="ORF">BN1097_630397</name>
</gene>
<evidence type="ECO:0000313" key="3">
    <source>
        <dbReference type="EMBL" id="CDS88104.1"/>
    </source>
</evidence>
<dbReference type="PANTHER" id="PTHR30619">
    <property type="entry name" value="DNA INTERNALIZATION/COMPETENCE PROTEIN COMEC/REC2"/>
    <property type="match status" value="1"/>
</dbReference>
<dbReference type="CDD" id="cd07731">
    <property type="entry name" value="ComA-like_MBL-fold"/>
    <property type="match status" value="1"/>
</dbReference>
<dbReference type="EMBL" id="LK932402">
    <property type="protein sequence ID" value="CDS88104.1"/>
    <property type="molecule type" value="Genomic_DNA"/>
</dbReference>
<dbReference type="RefSeq" id="WP_011861569.1">
    <property type="nucleotide sequence ID" value="NZ_BAABSG010000001.1"/>
</dbReference>
<dbReference type="SUPFAM" id="SSF56281">
    <property type="entry name" value="Metallo-hydrolase/oxidoreductase"/>
    <property type="match status" value="1"/>
</dbReference>
<proteinExistence type="predicted"/>
<dbReference type="PATRIC" id="fig|1496.1373.peg.561"/>
<evidence type="ECO:0000259" key="1">
    <source>
        <dbReference type="SMART" id="SM00849"/>
    </source>
</evidence>
<dbReference type="EMBL" id="LK932505">
    <property type="protein sequence ID" value="CDS85328.1"/>
    <property type="molecule type" value="Genomic_DNA"/>
</dbReference>
<dbReference type="KEGG" id="pdf:CD630DERM_24780"/>
<accession>A0A031WH73</accession>